<organism evidence="9 10">
    <name type="scientific">Trichomonas vaginalis (strain ATCC PRA-98 / G3)</name>
    <dbReference type="NCBI Taxonomy" id="412133"/>
    <lineage>
        <taxon>Eukaryota</taxon>
        <taxon>Metamonada</taxon>
        <taxon>Parabasalia</taxon>
        <taxon>Trichomonadida</taxon>
        <taxon>Trichomonadidae</taxon>
        <taxon>Trichomonas</taxon>
    </lineage>
</organism>
<dbReference type="GO" id="GO:0000309">
    <property type="term" value="F:nicotinamide-nucleotide adenylyltransferase activity"/>
    <property type="evidence" value="ECO:0000318"/>
    <property type="project" value="GO_Central"/>
</dbReference>
<dbReference type="GO" id="GO:0005524">
    <property type="term" value="F:ATP binding"/>
    <property type="evidence" value="ECO:0007669"/>
    <property type="project" value="UniProtKB-KW"/>
</dbReference>
<evidence type="ECO:0000313" key="9">
    <source>
        <dbReference type="EMBL" id="EAY23544.1"/>
    </source>
</evidence>
<evidence type="ECO:0000256" key="5">
    <source>
        <dbReference type="ARBA" id="ARBA00022840"/>
    </source>
</evidence>
<dbReference type="InParanoid" id="A2D8B1"/>
<keyword evidence="2 7" id="KW-0808">Transferase</keyword>
<keyword evidence="6 7" id="KW-0520">NAD</keyword>
<evidence type="ECO:0000313" key="10">
    <source>
        <dbReference type="Proteomes" id="UP000001542"/>
    </source>
</evidence>
<name>A2D8B1_TRIV3</name>
<evidence type="ECO:0000256" key="7">
    <source>
        <dbReference type="RuleBase" id="RU362021"/>
    </source>
</evidence>
<comment type="similarity">
    <text evidence="7">Belongs to the eukaryotic NMN adenylyltransferase family.</text>
</comment>
<dbReference type="VEuPathDB" id="TrichDB:TVAG_072070"/>
<dbReference type="OMA" id="HFDYELN"/>
<dbReference type="eggNOG" id="KOG3199">
    <property type="taxonomic scope" value="Eukaryota"/>
</dbReference>
<evidence type="ECO:0000256" key="4">
    <source>
        <dbReference type="ARBA" id="ARBA00022741"/>
    </source>
</evidence>
<dbReference type="EC" id="2.7.7.1" evidence="7"/>
<evidence type="ECO:0000256" key="6">
    <source>
        <dbReference type="ARBA" id="ARBA00023027"/>
    </source>
</evidence>
<dbReference type="SUPFAM" id="SSF52374">
    <property type="entry name" value="Nucleotidylyl transferase"/>
    <property type="match status" value="1"/>
</dbReference>
<dbReference type="FunCoup" id="A2D8B1">
    <property type="interactions" value="133"/>
</dbReference>
<dbReference type="EC" id="2.7.7.18" evidence="7"/>
<dbReference type="RefSeq" id="XP_001584530.1">
    <property type="nucleotide sequence ID" value="XM_001584480.1"/>
</dbReference>
<dbReference type="GO" id="GO:0004515">
    <property type="term" value="F:nicotinate-nucleotide adenylyltransferase activity"/>
    <property type="evidence" value="ECO:0000318"/>
    <property type="project" value="GO_Central"/>
</dbReference>
<dbReference type="NCBIfam" id="TIGR00482">
    <property type="entry name" value="nicotinate (nicotinamide) nucleotide adenylyltransferase"/>
    <property type="match status" value="1"/>
</dbReference>
<reference evidence="9" key="2">
    <citation type="journal article" date="2007" name="Science">
        <title>Draft genome sequence of the sexually transmitted pathogen Trichomonas vaginalis.</title>
        <authorList>
            <person name="Carlton J.M."/>
            <person name="Hirt R.P."/>
            <person name="Silva J.C."/>
            <person name="Delcher A.L."/>
            <person name="Schatz M."/>
            <person name="Zhao Q."/>
            <person name="Wortman J.R."/>
            <person name="Bidwell S.L."/>
            <person name="Alsmark U.C.M."/>
            <person name="Besteiro S."/>
            <person name="Sicheritz-Ponten T."/>
            <person name="Noel C.J."/>
            <person name="Dacks J.B."/>
            <person name="Foster P.G."/>
            <person name="Simillion C."/>
            <person name="Van de Peer Y."/>
            <person name="Miranda-Saavedra D."/>
            <person name="Barton G.J."/>
            <person name="Westrop G.D."/>
            <person name="Mueller S."/>
            <person name="Dessi D."/>
            <person name="Fiori P.L."/>
            <person name="Ren Q."/>
            <person name="Paulsen I."/>
            <person name="Zhang H."/>
            <person name="Bastida-Corcuera F.D."/>
            <person name="Simoes-Barbosa A."/>
            <person name="Brown M.T."/>
            <person name="Hayes R.D."/>
            <person name="Mukherjee M."/>
            <person name="Okumura C.Y."/>
            <person name="Schneider R."/>
            <person name="Smith A.J."/>
            <person name="Vanacova S."/>
            <person name="Villalvazo M."/>
            <person name="Haas B.J."/>
            <person name="Pertea M."/>
            <person name="Feldblyum T.V."/>
            <person name="Utterback T.R."/>
            <person name="Shu C.L."/>
            <person name="Osoegawa K."/>
            <person name="de Jong P.J."/>
            <person name="Hrdy I."/>
            <person name="Horvathova L."/>
            <person name="Zubacova Z."/>
            <person name="Dolezal P."/>
            <person name="Malik S.B."/>
            <person name="Logsdon J.M. Jr."/>
            <person name="Henze K."/>
            <person name="Gupta A."/>
            <person name="Wang C.C."/>
            <person name="Dunne R.L."/>
            <person name="Upcroft J.A."/>
            <person name="Upcroft P."/>
            <person name="White O."/>
            <person name="Salzberg S.L."/>
            <person name="Tang P."/>
            <person name="Chiu C.-H."/>
            <person name="Lee Y.-S."/>
            <person name="Embley T.M."/>
            <person name="Coombs G.H."/>
            <person name="Mottram J.C."/>
            <person name="Tachezy J."/>
            <person name="Fraser-Liggett C.M."/>
            <person name="Johnson P.J."/>
        </authorList>
    </citation>
    <scope>NUCLEOTIDE SEQUENCE [LARGE SCALE GENOMIC DNA]</scope>
    <source>
        <strain evidence="9">G3</strain>
    </source>
</reference>
<dbReference type="InterPro" id="IPR005248">
    <property type="entry name" value="NadD/NMNAT"/>
</dbReference>
<dbReference type="PANTHER" id="PTHR12039:SF0">
    <property type="entry name" value="NICOTINAMIDE-NUCLEOTIDE ADENYLYLTRANSFERASE"/>
    <property type="match status" value="1"/>
</dbReference>
<comment type="catalytic activity">
    <reaction evidence="7">
        <text>nicotinate beta-D-ribonucleotide + ATP + H(+) = deamido-NAD(+) + diphosphate</text>
        <dbReference type="Rhea" id="RHEA:22860"/>
        <dbReference type="ChEBI" id="CHEBI:15378"/>
        <dbReference type="ChEBI" id="CHEBI:30616"/>
        <dbReference type="ChEBI" id="CHEBI:33019"/>
        <dbReference type="ChEBI" id="CHEBI:57502"/>
        <dbReference type="ChEBI" id="CHEBI:58437"/>
        <dbReference type="EC" id="2.7.7.18"/>
    </reaction>
</comment>
<proteinExistence type="inferred from homology"/>
<dbReference type="Proteomes" id="UP000001542">
    <property type="component" value="Unassembled WGS sequence"/>
</dbReference>
<reference evidence="9" key="1">
    <citation type="submission" date="2006-10" db="EMBL/GenBank/DDBJ databases">
        <authorList>
            <person name="Amadeo P."/>
            <person name="Zhao Q."/>
            <person name="Wortman J."/>
            <person name="Fraser-Liggett C."/>
            <person name="Carlton J."/>
        </authorList>
    </citation>
    <scope>NUCLEOTIDE SEQUENCE</scope>
    <source>
        <strain evidence="9">G3</strain>
    </source>
</reference>
<dbReference type="VEuPathDB" id="TrichDB:TVAGG3_1047290"/>
<keyword evidence="3 7" id="KW-0548">Nucleotidyltransferase</keyword>
<dbReference type="EMBL" id="DS113178">
    <property type="protein sequence ID" value="EAY23544.1"/>
    <property type="molecule type" value="Genomic_DNA"/>
</dbReference>
<keyword evidence="1 7" id="KW-0662">Pyridine nucleotide biosynthesis</keyword>
<evidence type="ECO:0000256" key="2">
    <source>
        <dbReference type="ARBA" id="ARBA00022679"/>
    </source>
</evidence>
<protein>
    <recommendedName>
        <fullName evidence="7">Nicotinamide-nucleotide adenylyltransferase</fullName>
        <ecNumber evidence="7">2.7.7.1</ecNumber>
        <ecNumber evidence="7">2.7.7.18</ecNumber>
    </recommendedName>
</protein>
<dbReference type="FunFam" id="3.40.50.620:FF:000427">
    <property type="entry name" value="Probable nicotinate-nucleotide adenylyltransferase"/>
    <property type="match status" value="1"/>
</dbReference>
<dbReference type="OrthoDB" id="422187at2759"/>
<dbReference type="STRING" id="5722.A2D8B1"/>
<dbReference type="PANTHER" id="PTHR12039">
    <property type="entry name" value="NICOTINAMIDE MONONUCLEOTIDE ADENYLYLTRANSFERASE"/>
    <property type="match status" value="1"/>
</dbReference>
<dbReference type="GO" id="GO:0009435">
    <property type="term" value="P:NAD+ biosynthetic process"/>
    <property type="evidence" value="ECO:0000318"/>
    <property type="project" value="GO_Central"/>
</dbReference>
<dbReference type="UniPathway" id="UPA00253">
    <property type="reaction ID" value="UER00600"/>
</dbReference>
<dbReference type="InterPro" id="IPR051182">
    <property type="entry name" value="Euk_NMN_adenylyltrnsfrase"/>
</dbReference>
<dbReference type="AlphaFoldDB" id="A2D8B1"/>
<keyword evidence="4 7" id="KW-0547">Nucleotide-binding</keyword>
<keyword evidence="5 7" id="KW-0067">ATP-binding</keyword>
<gene>
    <name evidence="9" type="ORF">TVAG_072070</name>
</gene>
<feature type="domain" description="Cytidyltransferase-like" evidence="8">
    <location>
        <begin position="10"/>
        <end position="181"/>
    </location>
</feature>
<dbReference type="InterPro" id="IPR014729">
    <property type="entry name" value="Rossmann-like_a/b/a_fold"/>
</dbReference>
<comment type="catalytic activity">
    <reaction evidence="7">
        <text>beta-nicotinamide D-ribonucleotide + ATP + H(+) = diphosphate + NAD(+)</text>
        <dbReference type="Rhea" id="RHEA:21360"/>
        <dbReference type="ChEBI" id="CHEBI:14649"/>
        <dbReference type="ChEBI" id="CHEBI:15378"/>
        <dbReference type="ChEBI" id="CHEBI:30616"/>
        <dbReference type="ChEBI" id="CHEBI:33019"/>
        <dbReference type="ChEBI" id="CHEBI:57540"/>
        <dbReference type="EC" id="2.7.7.1"/>
    </reaction>
</comment>
<dbReference type="Pfam" id="PF01467">
    <property type="entry name" value="CTP_transf_like"/>
    <property type="match status" value="1"/>
</dbReference>
<dbReference type="SMR" id="A2D8B1"/>
<keyword evidence="10" id="KW-1185">Reference proteome</keyword>
<dbReference type="KEGG" id="tva:5469108"/>
<sequence length="209" mass="23636">MTSEEIVLAFCGSFNPPTNGHLMAATIARDHMTDLGFNVKATVFVPAHSGYIFKPGILSGEQRAEMLEAMVAHTDYLSVDRFEVQKNDWTRTIDTLLYLREKHKCRIVLIVGIDIVESFETKWREPDVKRILEEFGLCILPRVTEAVDLKSKCKYIEGRDKLLYVVGSNPLNLVSSTLVRDEIKKGHHIVGLVDPAVAEIIAKNNYYKD</sequence>
<evidence type="ECO:0000256" key="1">
    <source>
        <dbReference type="ARBA" id="ARBA00022642"/>
    </source>
</evidence>
<dbReference type="InterPro" id="IPR004821">
    <property type="entry name" value="Cyt_trans-like"/>
</dbReference>
<accession>A2D8B1</accession>
<comment type="pathway">
    <text evidence="7">Cofactor biosynthesis; NAD(+) biosynthesis; NAD(+) from nicotinamide D-ribonucleotide: step 1/1.</text>
</comment>
<dbReference type="Gene3D" id="3.40.50.620">
    <property type="entry name" value="HUPs"/>
    <property type="match status" value="1"/>
</dbReference>
<evidence type="ECO:0000256" key="3">
    <source>
        <dbReference type="ARBA" id="ARBA00022695"/>
    </source>
</evidence>
<evidence type="ECO:0000259" key="8">
    <source>
        <dbReference type="Pfam" id="PF01467"/>
    </source>
</evidence>